<dbReference type="Proteomes" id="UP001595867">
    <property type="component" value="Unassembled WGS sequence"/>
</dbReference>
<organism evidence="1 2">
    <name type="scientific">Actinoplanes subglobosus</name>
    <dbReference type="NCBI Taxonomy" id="1547892"/>
    <lineage>
        <taxon>Bacteria</taxon>
        <taxon>Bacillati</taxon>
        <taxon>Actinomycetota</taxon>
        <taxon>Actinomycetes</taxon>
        <taxon>Micromonosporales</taxon>
        <taxon>Micromonosporaceae</taxon>
        <taxon>Actinoplanes</taxon>
    </lineage>
</organism>
<sequence length="387" mass="41180">MIKSFAQRHRLTLPDEATARMVADLLAERGHGLVAVRIAGQLDGRQPPPTPGLVEQWQVFSLVIDPAMSLTDDNGLVRNEERAIARLAREHRGVSSSVSGAADIEIQGFSRAGLVHELDPGVAGLRRIAVNASASARLLPLPEPPALKHLVTTRGAAEVAVIADVTQRLATESGDDTVWIEASADAEVDDILGDLLNEALHQDHCMPWTAARVPLFAALAADLRVTDFHRAWLLADLFDIATVGRRHLASATGETQARGLPSAETPDTLAARAAVAAVLPTLAACNSDSELTRYMRAALGAACPEAAVVTTAEIEELHARYAGSARAPVVEVIGALVRSDEAGTQSALDRLEWMEHWVDNPFASAEYRGLALLSSVLADELSRSVPA</sequence>
<accession>A0ABV8JC26</accession>
<dbReference type="EMBL" id="JBHSBL010000041">
    <property type="protein sequence ID" value="MFC4072564.1"/>
    <property type="molecule type" value="Genomic_DNA"/>
</dbReference>
<dbReference type="RefSeq" id="WP_378073438.1">
    <property type="nucleotide sequence ID" value="NZ_JBHSBL010000041.1"/>
</dbReference>
<name>A0ABV8JC26_9ACTN</name>
<evidence type="ECO:0000313" key="1">
    <source>
        <dbReference type="EMBL" id="MFC4072564.1"/>
    </source>
</evidence>
<comment type="caution">
    <text evidence="1">The sequence shown here is derived from an EMBL/GenBank/DDBJ whole genome shotgun (WGS) entry which is preliminary data.</text>
</comment>
<reference evidence="2" key="1">
    <citation type="journal article" date="2019" name="Int. J. Syst. Evol. Microbiol.">
        <title>The Global Catalogue of Microorganisms (GCM) 10K type strain sequencing project: providing services to taxonomists for standard genome sequencing and annotation.</title>
        <authorList>
            <consortium name="The Broad Institute Genomics Platform"/>
            <consortium name="The Broad Institute Genome Sequencing Center for Infectious Disease"/>
            <person name="Wu L."/>
            <person name="Ma J."/>
        </authorList>
    </citation>
    <scope>NUCLEOTIDE SEQUENCE [LARGE SCALE GENOMIC DNA]</scope>
    <source>
        <strain evidence="2">TBRC 5832</strain>
    </source>
</reference>
<proteinExistence type="predicted"/>
<protein>
    <submittedName>
        <fullName evidence="1">Uncharacterized protein</fullName>
    </submittedName>
</protein>
<evidence type="ECO:0000313" key="2">
    <source>
        <dbReference type="Proteomes" id="UP001595867"/>
    </source>
</evidence>
<gene>
    <name evidence="1" type="ORF">ACFO0C_47195</name>
</gene>
<keyword evidence="2" id="KW-1185">Reference proteome</keyword>